<organism evidence="1 2">
    <name type="scientific">Mycena metata</name>
    <dbReference type="NCBI Taxonomy" id="1033252"/>
    <lineage>
        <taxon>Eukaryota</taxon>
        <taxon>Fungi</taxon>
        <taxon>Dikarya</taxon>
        <taxon>Basidiomycota</taxon>
        <taxon>Agaricomycotina</taxon>
        <taxon>Agaricomycetes</taxon>
        <taxon>Agaricomycetidae</taxon>
        <taxon>Agaricales</taxon>
        <taxon>Marasmiineae</taxon>
        <taxon>Mycenaceae</taxon>
        <taxon>Mycena</taxon>
    </lineage>
</organism>
<gene>
    <name evidence="1" type="ORF">B0H16DRAFT_102124</name>
</gene>
<sequence>MYNSNRWQVVKDLSCASVGSFMSLCPVSFCVMHFSPSSCTPWRVHPPLPEHYRGLAPAMHTPDAVVNRGRFTYTVRSLLVPPLKQMRIRRTIFLVTDTNCRVCRYHIRRANNEFYHDGTLNFTEVCSHGGQNGNICTSGSTRHRQATNGNTCLSPSALAFGNFPRARCNHAFRVYPG</sequence>
<name>A0AAD7I9H6_9AGAR</name>
<comment type="caution">
    <text evidence="1">The sequence shown here is derived from an EMBL/GenBank/DDBJ whole genome shotgun (WGS) entry which is preliminary data.</text>
</comment>
<dbReference type="Proteomes" id="UP001215598">
    <property type="component" value="Unassembled WGS sequence"/>
</dbReference>
<dbReference type="EMBL" id="JARKIB010000114">
    <property type="protein sequence ID" value="KAJ7737999.1"/>
    <property type="molecule type" value="Genomic_DNA"/>
</dbReference>
<accession>A0AAD7I9H6</accession>
<evidence type="ECO:0000313" key="2">
    <source>
        <dbReference type="Proteomes" id="UP001215598"/>
    </source>
</evidence>
<dbReference type="AlphaFoldDB" id="A0AAD7I9H6"/>
<keyword evidence="2" id="KW-1185">Reference proteome</keyword>
<proteinExistence type="predicted"/>
<evidence type="ECO:0000313" key="1">
    <source>
        <dbReference type="EMBL" id="KAJ7737999.1"/>
    </source>
</evidence>
<protein>
    <submittedName>
        <fullName evidence="1">Uncharacterized protein</fullName>
    </submittedName>
</protein>
<reference evidence="1" key="1">
    <citation type="submission" date="2023-03" db="EMBL/GenBank/DDBJ databases">
        <title>Massive genome expansion in bonnet fungi (Mycena s.s.) driven by repeated elements and novel gene families across ecological guilds.</title>
        <authorList>
            <consortium name="Lawrence Berkeley National Laboratory"/>
            <person name="Harder C.B."/>
            <person name="Miyauchi S."/>
            <person name="Viragh M."/>
            <person name="Kuo A."/>
            <person name="Thoen E."/>
            <person name="Andreopoulos B."/>
            <person name="Lu D."/>
            <person name="Skrede I."/>
            <person name="Drula E."/>
            <person name="Henrissat B."/>
            <person name="Morin E."/>
            <person name="Kohler A."/>
            <person name="Barry K."/>
            <person name="LaButti K."/>
            <person name="Morin E."/>
            <person name="Salamov A."/>
            <person name="Lipzen A."/>
            <person name="Mereny Z."/>
            <person name="Hegedus B."/>
            <person name="Baldrian P."/>
            <person name="Stursova M."/>
            <person name="Weitz H."/>
            <person name="Taylor A."/>
            <person name="Grigoriev I.V."/>
            <person name="Nagy L.G."/>
            <person name="Martin F."/>
            <person name="Kauserud H."/>
        </authorList>
    </citation>
    <scope>NUCLEOTIDE SEQUENCE</scope>
    <source>
        <strain evidence="1">CBHHK182m</strain>
    </source>
</reference>